<dbReference type="InterPro" id="IPR038717">
    <property type="entry name" value="Tc1-like_DDE_dom"/>
</dbReference>
<comment type="caution">
    <text evidence="3">The sequence shown here is derived from an EMBL/GenBank/DDBJ whole genome shotgun (WGS) entry which is preliminary data.</text>
</comment>
<evidence type="ECO:0000259" key="2">
    <source>
        <dbReference type="Pfam" id="PF13358"/>
    </source>
</evidence>
<protein>
    <recommendedName>
        <fullName evidence="2">Tc1-like transposase DDE domain-containing protein</fullName>
    </recommendedName>
</protein>
<dbReference type="InterPro" id="IPR036397">
    <property type="entry name" value="RNaseH_sf"/>
</dbReference>
<sequence length="195" mass="22473">MRKASCRPKASWVNPRCVQRLNVWVGVSWNGPSKFISFTTNLDSKRYSIIIKYYLKPLIDNYPGECILFRDNDSKNSSRTCGRTLEENNNTLIKIPAYSPDINIIENVWGDIRRFIPTKYCETLKDLRKRDPHPVDENSEISSDTTEDTEIQAAKKCRKQKNAPNGSKAAYSSNRDKSDSSQKKYGFRAYKFSLV</sequence>
<accession>A0A814GRT8</accession>
<dbReference type="AlphaFoldDB" id="A0A814GRT8"/>
<dbReference type="Proteomes" id="UP000663879">
    <property type="component" value="Unassembled WGS sequence"/>
</dbReference>
<dbReference type="OrthoDB" id="9996331at2759"/>
<gene>
    <name evidence="3" type="ORF">OXX778_LOCUS16350</name>
</gene>
<evidence type="ECO:0000256" key="1">
    <source>
        <dbReference type="SAM" id="MobiDB-lite"/>
    </source>
</evidence>
<proteinExistence type="predicted"/>
<name>A0A814GRT8_9BILA</name>
<dbReference type="Gene3D" id="3.30.420.10">
    <property type="entry name" value="Ribonuclease H-like superfamily/Ribonuclease H"/>
    <property type="match status" value="1"/>
</dbReference>
<dbReference type="EMBL" id="CAJNOC010003839">
    <property type="protein sequence ID" value="CAF0999859.1"/>
    <property type="molecule type" value="Genomic_DNA"/>
</dbReference>
<feature type="region of interest" description="Disordered" evidence="1">
    <location>
        <begin position="129"/>
        <end position="182"/>
    </location>
</feature>
<dbReference type="Pfam" id="PF13358">
    <property type="entry name" value="DDE_3"/>
    <property type="match status" value="1"/>
</dbReference>
<dbReference type="GO" id="GO:0003676">
    <property type="term" value="F:nucleic acid binding"/>
    <property type="evidence" value="ECO:0007669"/>
    <property type="project" value="InterPro"/>
</dbReference>
<feature type="domain" description="Tc1-like transposase DDE" evidence="2">
    <location>
        <begin position="19"/>
        <end position="127"/>
    </location>
</feature>
<evidence type="ECO:0000313" key="4">
    <source>
        <dbReference type="Proteomes" id="UP000663879"/>
    </source>
</evidence>
<feature type="compositionally biased region" description="Polar residues" evidence="1">
    <location>
        <begin position="162"/>
        <end position="173"/>
    </location>
</feature>
<keyword evidence="4" id="KW-1185">Reference proteome</keyword>
<evidence type="ECO:0000313" key="3">
    <source>
        <dbReference type="EMBL" id="CAF0999859.1"/>
    </source>
</evidence>
<reference evidence="3" key="1">
    <citation type="submission" date="2021-02" db="EMBL/GenBank/DDBJ databases">
        <authorList>
            <person name="Nowell W R."/>
        </authorList>
    </citation>
    <scope>NUCLEOTIDE SEQUENCE</scope>
    <source>
        <strain evidence="3">Ploen Becks lab</strain>
    </source>
</reference>
<organism evidence="3 4">
    <name type="scientific">Brachionus calyciflorus</name>
    <dbReference type="NCBI Taxonomy" id="104777"/>
    <lineage>
        <taxon>Eukaryota</taxon>
        <taxon>Metazoa</taxon>
        <taxon>Spiralia</taxon>
        <taxon>Gnathifera</taxon>
        <taxon>Rotifera</taxon>
        <taxon>Eurotatoria</taxon>
        <taxon>Monogononta</taxon>
        <taxon>Pseudotrocha</taxon>
        <taxon>Ploima</taxon>
        <taxon>Brachionidae</taxon>
        <taxon>Brachionus</taxon>
    </lineage>
</organism>